<dbReference type="OMA" id="QFQMMAQ"/>
<evidence type="ECO:0000256" key="3">
    <source>
        <dbReference type="ARBA" id="ARBA00022473"/>
    </source>
</evidence>
<dbReference type="Proteomes" id="UP000005237">
    <property type="component" value="Unassembled WGS sequence"/>
</dbReference>
<dbReference type="PRINTS" id="PR00031">
    <property type="entry name" value="HTHREPRESSR"/>
</dbReference>
<dbReference type="GO" id="GO:0009653">
    <property type="term" value="P:anatomical structure morphogenesis"/>
    <property type="evidence" value="ECO:0007669"/>
    <property type="project" value="UniProtKB-ARBA"/>
</dbReference>
<keyword evidence="12" id="KW-1185">Reference proteome</keyword>
<reference evidence="12" key="1">
    <citation type="submission" date="2010-08" db="EMBL/GenBank/DDBJ databases">
        <authorList>
            <consortium name="Caenorhabditis japonica Sequencing Consortium"/>
            <person name="Wilson R.K."/>
        </authorList>
    </citation>
    <scope>NUCLEOTIDE SEQUENCE [LARGE SCALE GENOMIC DNA]</scope>
    <source>
        <strain evidence="12">DF5081</strain>
    </source>
</reference>
<proteinExistence type="inferred from homology"/>
<evidence type="ECO:0000256" key="2">
    <source>
        <dbReference type="ARBA" id="ARBA00010896"/>
    </source>
</evidence>
<dbReference type="PRINTS" id="PR00024">
    <property type="entry name" value="HOMEOBOX"/>
</dbReference>
<protein>
    <submittedName>
        <fullName evidence="11">Homeobox domain-containing protein</fullName>
    </submittedName>
</protein>
<name>A0A8R1DKS3_CAEJA</name>
<dbReference type="Pfam" id="PF00046">
    <property type="entry name" value="Homeodomain"/>
    <property type="match status" value="1"/>
</dbReference>
<evidence type="ECO:0000256" key="1">
    <source>
        <dbReference type="ARBA" id="ARBA00004123"/>
    </source>
</evidence>
<feature type="region of interest" description="Disordered" evidence="9">
    <location>
        <begin position="16"/>
        <end position="46"/>
    </location>
</feature>
<reference evidence="11" key="2">
    <citation type="submission" date="2022-06" db="UniProtKB">
        <authorList>
            <consortium name="EnsemblMetazoa"/>
        </authorList>
    </citation>
    <scope>IDENTIFICATION</scope>
    <source>
        <strain evidence="11">DF5081</strain>
    </source>
</reference>
<dbReference type="GO" id="GO:0000978">
    <property type="term" value="F:RNA polymerase II cis-regulatory region sequence-specific DNA binding"/>
    <property type="evidence" value="ECO:0007669"/>
    <property type="project" value="TreeGrafter"/>
</dbReference>
<keyword evidence="6 7" id="KW-0539">Nucleus</keyword>
<dbReference type="GO" id="GO:0005634">
    <property type="term" value="C:nucleus"/>
    <property type="evidence" value="ECO:0007669"/>
    <property type="project" value="UniProtKB-SubCell"/>
</dbReference>
<dbReference type="PROSITE" id="PS50071">
    <property type="entry name" value="HOMEOBOX_2"/>
    <property type="match status" value="1"/>
</dbReference>
<dbReference type="InterPro" id="IPR020479">
    <property type="entry name" value="HD_metazoa"/>
</dbReference>
<dbReference type="FunFam" id="1.10.10.60:FF:000189">
    <property type="entry name" value="Homeobox protein engrailed-like"/>
    <property type="match status" value="1"/>
</dbReference>
<keyword evidence="5 7" id="KW-0371">Homeobox</keyword>
<dbReference type="EnsemblMetazoa" id="CJA05554.1">
    <property type="protein sequence ID" value="CJA05554.1"/>
    <property type="gene ID" value="WBGene00124758"/>
</dbReference>
<keyword evidence="4 7" id="KW-0238">DNA-binding</keyword>
<dbReference type="InterPro" id="IPR050720">
    <property type="entry name" value="Engrailed_Homeobox_TFs"/>
</dbReference>
<comment type="similarity">
    <text evidence="2">Belongs to the engrailed homeobox family.</text>
</comment>
<accession>A0A8R1DKS3</accession>
<evidence type="ECO:0000256" key="8">
    <source>
        <dbReference type="RuleBase" id="RU000682"/>
    </source>
</evidence>
<dbReference type="PROSITE" id="PS00027">
    <property type="entry name" value="HOMEOBOX_1"/>
    <property type="match status" value="1"/>
</dbReference>
<dbReference type="PANTHER" id="PTHR24341">
    <property type="entry name" value="HOMEOBOX PROTEIN ENGRAILED"/>
    <property type="match status" value="1"/>
</dbReference>
<evidence type="ECO:0000256" key="5">
    <source>
        <dbReference type="ARBA" id="ARBA00023155"/>
    </source>
</evidence>
<dbReference type="CDD" id="cd00086">
    <property type="entry name" value="homeodomain"/>
    <property type="match status" value="1"/>
</dbReference>
<evidence type="ECO:0000256" key="7">
    <source>
        <dbReference type="PROSITE-ProRule" id="PRU00108"/>
    </source>
</evidence>
<dbReference type="GO" id="GO:0000981">
    <property type="term" value="F:DNA-binding transcription factor activity, RNA polymerase II-specific"/>
    <property type="evidence" value="ECO:0007669"/>
    <property type="project" value="InterPro"/>
</dbReference>
<organism evidence="11 12">
    <name type="scientific">Caenorhabditis japonica</name>
    <dbReference type="NCBI Taxonomy" id="281687"/>
    <lineage>
        <taxon>Eukaryota</taxon>
        <taxon>Metazoa</taxon>
        <taxon>Ecdysozoa</taxon>
        <taxon>Nematoda</taxon>
        <taxon>Chromadorea</taxon>
        <taxon>Rhabditida</taxon>
        <taxon>Rhabditina</taxon>
        <taxon>Rhabditomorpha</taxon>
        <taxon>Rhabditoidea</taxon>
        <taxon>Rhabditidae</taxon>
        <taxon>Peloderinae</taxon>
        <taxon>Caenorhabditis</taxon>
    </lineage>
</organism>
<dbReference type="InterPro" id="IPR009057">
    <property type="entry name" value="Homeodomain-like_sf"/>
</dbReference>
<dbReference type="SUPFAM" id="SSF46689">
    <property type="entry name" value="Homeodomain-like"/>
    <property type="match status" value="1"/>
</dbReference>
<dbReference type="InterPro" id="IPR017970">
    <property type="entry name" value="Homeobox_CS"/>
</dbReference>
<evidence type="ECO:0000256" key="9">
    <source>
        <dbReference type="SAM" id="MobiDB-lite"/>
    </source>
</evidence>
<feature type="DNA-binding region" description="Homeobox" evidence="7">
    <location>
        <begin position="89"/>
        <end position="148"/>
    </location>
</feature>
<feature type="compositionally biased region" description="Low complexity" evidence="9">
    <location>
        <begin position="18"/>
        <end position="39"/>
    </location>
</feature>
<evidence type="ECO:0000256" key="4">
    <source>
        <dbReference type="ARBA" id="ARBA00023125"/>
    </source>
</evidence>
<dbReference type="InterPro" id="IPR000047">
    <property type="entry name" value="HTH_motif"/>
</dbReference>
<evidence type="ECO:0000313" key="12">
    <source>
        <dbReference type="Proteomes" id="UP000005237"/>
    </source>
</evidence>
<dbReference type="SMART" id="SM00389">
    <property type="entry name" value="HOX"/>
    <property type="match status" value="1"/>
</dbReference>
<comment type="subcellular location">
    <subcellularLocation>
        <location evidence="1 7 8">Nucleus</location>
    </subcellularLocation>
</comment>
<dbReference type="InterPro" id="IPR001356">
    <property type="entry name" value="HD"/>
</dbReference>
<evidence type="ECO:0000256" key="6">
    <source>
        <dbReference type="ARBA" id="ARBA00023242"/>
    </source>
</evidence>
<evidence type="ECO:0000259" key="10">
    <source>
        <dbReference type="PROSITE" id="PS50071"/>
    </source>
</evidence>
<feature type="domain" description="Homeobox" evidence="10">
    <location>
        <begin position="87"/>
        <end position="147"/>
    </location>
</feature>
<dbReference type="AlphaFoldDB" id="A0A8R1DKS3"/>
<keyword evidence="3" id="KW-0217">Developmental protein</keyword>
<dbReference type="GO" id="GO:0030182">
    <property type="term" value="P:neuron differentiation"/>
    <property type="evidence" value="ECO:0007669"/>
    <property type="project" value="TreeGrafter"/>
</dbReference>
<feature type="region of interest" description="Disordered" evidence="9">
    <location>
        <begin position="62"/>
        <end position="99"/>
    </location>
</feature>
<evidence type="ECO:0000313" key="11">
    <source>
        <dbReference type="EnsemblMetazoa" id="CJA05554.1"/>
    </source>
</evidence>
<dbReference type="PANTHER" id="PTHR24341:SF6">
    <property type="entry name" value="HOMEOBOX PROTEIN INVECTED"/>
    <property type="match status" value="1"/>
</dbReference>
<dbReference type="Gene3D" id="1.10.10.60">
    <property type="entry name" value="Homeodomain-like"/>
    <property type="match status" value="1"/>
</dbReference>
<sequence length="181" mass="20310">MILKFGIEQILSPHFGTSPISSPACSPSSISPTFASPNSNPSPHPNPNLFPAWVFCTRYSDRPSAGPRTRKPRKRESTGSCGSGSSEEEKRPRTAFTADQLDRLKQQFHDNRYLTEKRRQELAHELGLNESQIKIWFQNKRAKLKKSTGERSSAHQTPSSISSFQMMAQLAQAQSQAHMRP</sequence>